<gene>
    <name evidence="2" type="ORF">CYJ26_05100</name>
</gene>
<name>A0A2I1KT45_9ACTO</name>
<evidence type="ECO:0000313" key="3">
    <source>
        <dbReference type="Proteomes" id="UP000234778"/>
    </source>
</evidence>
<keyword evidence="1" id="KW-0812">Transmembrane</keyword>
<dbReference type="Proteomes" id="UP000234778">
    <property type="component" value="Unassembled WGS sequence"/>
</dbReference>
<dbReference type="EMBL" id="PKHA01000004">
    <property type="protein sequence ID" value="PKY98778.1"/>
    <property type="molecule type" value="Genomic_DNA"/>
</dbReference>
<keyword evidence="1" id="KW-0472">Membrane</keyword>
<proteinExistence type="predicted"/>
<accession>A0A2I1KT45</accession>
<sequence length="83" mass="8165">MIAPVIDQVVVTTPESTASSEAEVKAADLLTFKIGMAIIAAVIVVMAAVGALTASAPLLIASGVTGSIAAFVGTYTGINLMSA</sequence>
<evidence type="ECO:0000256" key="1">
    <source>
        <dbReference type="SAM" id="Phobius"/>
    </source>
</evidence>
<feature type="transmembrane region" description="Helical" evidence="1">
    <location>
        <begin position="34"/>
        <end position="52"/>
    </location>
</feature>
<evidence type="ECO:0000313" key="2">
    <source>
        <dbReference type="EMBL" id="PKY98778.1"/>
    </source>
</evidence>
<organism evidence="2 3">
    <name type="scientific">Actinomyces urogenitalis</name>
    <dbReference type="NCBI Taxonomy" id="103621"/>
    <lineage>
        <taxon>Bacteria</taxon>
        <taxon>Bacillati</taxon>
        <taxon>Actinomycetota</taxon>
        <taxon>Actinomycetes</taxon>
        <taxon>Actinomycetales</taxon>
        <taxon>Actinomycetaceae</taxon>
        <taxon>Actinomyces</taxon>
    </lineage>
</organism>
<dbReference type="AlphaFoldDB" id="A0A2I1KT45"/>
<protein>
    <submittedName>
        <fullName evidence="2">Mandelate racemase</fullName>
    </submittedName>
</protein>
<dbReference type="RefSeq" id="WP_101638083.1">
    <property type="nucleotide sequence ID" value="NZ_JBKUIE010000004.1"/>
</dbReference>
<comment type="caution">
    <text evidence="2">The sequence shown here is derived from an EMBL/GenBank/DDBJ whole genome shotgun (WGS) entry which is preliminary data.</text>
</comment>
<keyword evidence="1" id="KW-1133">Transmembrane helix</keyword>
<dbReference type="GeneID" id="81708309"/>
<feature type="transmembrane region" description="Helical" evidence="1">
    <location>
        <begin position="58"/>
        <end position="78"/>
    </location>
</feature>
<reference evidence="2 3" key="1">
    <citation type="submission" date="2017-12" db="EMBL/GenBank/DDBJ databases">
        <title>Phylogenetic diversity of female urinary microbiome.</title>
        <authorList>
            <person name="Thomas-White K."/>
            <person name="Wolfe A.J."/>
        </authorList>
    </citation>
    <scope>NUCLEOTIDE SEQUENCE [LARGE SCALE GENOMIC DNA]</scope>
    <source>
        <strain evidence="2 3">UMB0319</strain>
    </source>
</reference>